<organism evidence="2 3">
    <name type="scientific">Hymenobacter metallilatus</name>
    <dbReference type="NCBI Taxonomy" id="2493666"/>
    <lineage>
        <taxon>Bacteria</taxon>
        <taxon>Pseudomonadati</taxon>
        <taxon>Bacteroidota</taxon>
        <taxon>Cytophagia</taxon>
        <taxon>Cytophagales</taxon>
        <taxon>Hymenobacteraceae</taxon>
        <taxon>Hymenobacter</taxon>
    </lineage>
</organism>
<evidence type="ECO:0000259" key="1">
    <source>
        <dbReference type="Pfam" id="PF24406"/>
    </source>
</evidence>
<accession>A0A428JMJ4</accession>
<comment type="caution">
    <text evidence="2">The sequence shown here is derived from an EMBL/GenBank/DDBJ whole genome shotgun (WGS) entry which is preliminary data.</text>
</comment>
<dbReference type="RefSeq" id="WP_125428302.1">
    <property type="nucleotide sequence ID" value="NZ_RWIS01000004.1"/>
</dbReference>
<name>A0A428JMJ4_9BACT</name>
<feature type="domain" description="STAND NTPase 4 small alpha/beta" evidence="1">
    <location>
        <begin position="212"/>
        <end position="270"/>
    </location>
</feature>
<evidence type="ECO:0000313" key="2">
    <source>
        <dbReference type="EMBL" id="RSK34462.1"/>
    </source>
</evidence>
<reference evidence="2 3" key="1">
    <citation type="submission" date="2018-12" db="EMBL/GenBank/DDBJ databases">
        <authorList>
            <person name="Feng G."/>
            <person name="Zhu H."/>
        </authorList>
    </citation>
    <scope>NUCLEOTIDE SEQUENCE [LARGE SCALE GENOMIC DNA]</scope>
    <source>
        <strain evidence="2 3">9PBR-2</strain>
    </source>
</reference>
<dbReference type="AlphaFoldDB" id="A0A428JMJ4"/>
<dbReference type="InterPro" id="IPR057123">
    <property type="entry name" value="STAND_NTPase4_dom"/>
</dbReference>
<dbReference type="EMBL" id="RWIS01000004">
    <property type="protein sequence ID" value="RSK34462.1"/>
    <property type="molecule type" value="Genomic_DNA"/>
</dbReference>
<sequence length="616" mass="72181">MPYYINAKSYAFNESYYQDKLQREIAAYYTTNKADAGSIIEDKSLILLIDNIDLSNAHTADWLQQVLSAHPNIRLILCANETPDNKYKDLLINGRKVTKVFFHTLKKKQIKELAHKLYGDTEDKTEIVKKIGDIFNMLAIPFDFWSVSLFMWVFKESSSSIQNDVGLIDLYIESILEREKLVKNKISFGFESYKLYLANLAKYLLSKPDKFYSASYSEIIIFTEKYLEKNPRNDIEPRKVWDYVEEKGIVKQNPDSSYTFRLNGIFEYFLSYYMKNDADFRNRIIEDNFAYLSFKNELEMYAGSNRRDEDFLLRIYNKTKNIFSNVQLEFAEINIESSIQSLTCNPNDELIKKGVSEFKKLSEEERDNLEDDAISTNIMLADRNCEVRVKDAVELDSNDIFSLEKSLYILGRVFKNADQIDNVELINEIFDYIIDSTCKWGLKMFQTLKLTEINDNEGKTQHEKILQLMQQLLPVIVESRIFDMIGASNMQNIIKRKIKNIQLNKPEIPNNQFKLFILMYLLSDIDLRKNIDYISESMESIKAPILKYGIILKILYYMHFKVDELPEGIRKDIDTRLKTIYSKAQKNFTGKASDDSISNSITNIDKRRLVRKIKNR</sequence>
<proteinExistence type="predicted"/>
<dbReference type="OrthoDB" id="651281at2"/>
<gene>
    <name evidence="2" type="ORF">EI290_07470</name>
</gene>
<evidence type="ECO:0000313" key="3">
    <source>
        <dbReference type="Proteomes" id="UP000280066"/>
    </source>
</evidence>
<dbReference type="Pfam" id="PF24406">
    <property type="entry name" value="nSTAND_NTPase4"/>
    <property type="match status" value="1"/>
</dbReference>
<keyword evidence="3" id="KW-1185">Reference proteome</keyword>
<dbReference type="Proteomes" id="UP000280066">
    <property type="component" value="Unassembled WGS sequence"/>
</dbReference>
<protein>
    <recommendedName>
        <fullName evidence="1">STAND NTPase 4 small alpha/beta domain-containing protein</fullName>
    </recommendedName>
</protein>